<dbReference type="AlphaFoldDB" id="I3SSC8"/>
<evidence type="ECO:0000313" key="2">
    <source>
        <dbReference type="EMBL" id="AFK43170.1"/>
    </source>
</evidence>
<organism evidence="2">
    <name type="scientific">Medicago truncatula</name>
    <name type="common">Barrel medic</name>
    <name type="synonym">Medicago tribuloides</name>
    <dbReference type="NCBI Taxonomy" id="3880"/>
    <lineage>
        <taxon>Eukaryota</taxon>
        <taxon>Viridiplantae</taxon>
        <taxon>Streptophyta</taxon>
        <taxon>Embryophyta</taxon>
        <taxon>Tracheophyta</taxon>
        <taxon>Spermatophyta</taxon>
        <taxon>Magnoliopsida</taxon>
        <taxon>eudicotyledons</taxon>
        <taxon>Gunneridae</taxon>
        <taxon>Pentapetalae</taxon>
        <taxon>rosids</taxon>
        <taxon>fabids</taxon>
        <taxon>Fabales</taxon>
        <taxon>Fabaceae</taxon>
        <taxon>Papilionoideae</taxon>
        <taxon>50 kb inversion clade</taxon>
        <taxon>NPAAA clade</taxon>
        <taxon>Hologalegina</taxon>
        <taxon>IRL clade</taxon>
        <taxon>Trifolieae</taxon>
        <taxon>Medicago</taxon>
    </lineage>
</organism>
<accession>I3SSC8</accession>
<evidence type="ECO:0000256" key="1">
    <source>
        <dbReference type="SAM" id="MobiDB-lite"/>
    </source>
</evidence>
<proteinExistence type="evidence at transcript level"/>
<dbReference type="EMBL" id="BT143376">
    <property type="protein sequence ID" value="AFK43170.1"/>
    <property type="molecule type" value="mRNA"/>
</dbReference>
<protein>
    <submittedName>
        <fullName evidence="2">Uncharacterized protein</fullName>
    </submittedName>
</protein>
<sequence length="52" mass="5460">MTLHPRILASWPAFIPTAPDAADMNTFDPGFGSASTSIPTHAANPGTPKEPR</sequence>
<name>I3SSC8_MEDTR</name>
<feature type="region of interest" description="Disordered" evidence="1">
    <location>
        <begin position="27"/>
        <end position="52"/>
    </location>
</feature>
<reference evidence="2" key="1">
    <citation type="submission" date="2012-05" db="EMBL/GenBank/DDBJ databases">
        <authorList>
            <person name="Krishnakumar V."/>
            <person name="Cheung F."/>
            <person name="Xiao Y."/>
            <person name="Chan A."/>
            <person name="Moskal W.A."/>
            <person name="Town C.D."/>
        </authorList>
    </citation>
    <scope>NUCLEOTIDE SEQUENCE</scope>
</reference>